<dbReference type="InterPro" id="IPR000836">
    <property type="entry name" value="PRTase_dom"/>
</dbReference>
<evidence type="ECO:0000313" key="13">
    <source>
        <dbReference type="EMBL" id="QDO88656.1"/>
    </source>
</evidence>
<evidence type="ECO:0000256" key="11">
    <source>
        <dbReference type="HAMAP-Rule" id="MF_00004"/>
    </source>
</evidence>
<dbReference type="GO" id="GO:0005737">
    <property type="term" value="C:cytoplasm"/>
    <property type="evidence" value="ECO:0007669"/>
    <property type="project" value="UniProtKB-SubCell"/>
</dbReference>
<dbReference type="Pfam" id="PF00156">
    <property type="entry name" value="Pribosyltran"/>
    <property type="match status" value="1"/>
</dbReference>
<evidence type="ECO:0000256" key="7">
    <source>
        <dbReference type="ARBA" id="ARBA00022490"/>
    </source>
</evidence>
<comment type="function">
    <text evidence="2 11">Catalyzes a salvage reaction resulting in the formation of AMP, that is energically less costly than de novo synthesis.</text>
</comment>
<reference evidence="13 14" key="1">
    <citation type="submission" date="2019-07" db="EMBL/GenBank/DDBJ databases">
        <title>complete genome sequencing of Ornithinimicrobium sp. H23M54.</title>
        <authorList>
            <person name="Bae J.-W."/>
            <person name="Lee S.-Y."/>
        </authorList>
    </citation>
    <scope>NUCLEOTIDE SEQUENCE [LARGE SCALE GENOMIC DNA]</scope>
    <source>
        <strain evidence="13 14">H23M54</strain>
    </source>
</reference>
<evidence type="ECO:0000256" key="4">
    <source>
        <dbReference type="ARBA" id="ARBA00004659"/>
    </source>
</evidence>
<dbReference type="UniPathway" id="UPA00588">
    <property type="reaction ID" value="UER00646"/>
</dbReference>
<dbReference type="OrthoDB" id="9803963at2"/>
<dbReference type="GO" id="GO:0002055">
    <property type="term" value="F:adenine binding"/>
    <property type="evidence" value="ECO:0007669"/>
    <property type="project" value="TreeGrafter"/>
</dbReference>
<evidence type="ECO:0000256" key="9">
    <source>
        <dbReference type="ARBA" id="ARBA00022679"/>
    </source>
</evidence>
<evidence type="ECO:0000259" key="12">
    <source>
        <dbReference type="Pfam" id="PF00156"/>
    </source>
</evidence>
<sequence>MSEDLRAADHRSDGPDPDLARDVARALRTIRDFPEPGVVFKDFTPLLLDVPLRDRVVADVVARRGSGVDLVIGIEARGFILGSVIAHGLGTGFVPVRKAGKLPSTTHAVSYSLEYGEATIEVHQDAIPAGARVLIVDDVLATGGTAAAAVELVRRTQGEVVALEVILEIGFLQGRSRLTGTTVHALLTD</sequence>
<dbReference type="PANTHER" id="PTHR32315:SF3">
    <property type="entry name" value="ADENINE PHOSPHORIBOSYLTRANSFERASE"/>
    <property type="match status" value="1"/>
</dbReference>
<feature type="domain" description="Phosphoribosyltransferase" evidence="12">
    <location>
        <begin position="67"/>
        <end position="166"/>
    </location>
</feature>
<keyword evidence="10 11" id="KW-0660">Purine salvage</keyword>
<dbReference type="EMBL" id="CP041616">
    <property type="protein sequence ID" value="QDO88656.1"/>
    <property type="molecule type" value="Genomic_DNA"/>
</dbReference>
<dbReference type="NCBIfam" id="NF002634">
    <property type="entry name" value="PRK02304.1-3"/>
    <property type="match status" value="1"/>
</dbReference>
<dbReference type="GO" id="GO:0003999">
    <property type="term" value="F:adenine phosphoribosyltransferase activity"/>
    <property type="evidence" value="ECO:0007669"/>
    <property type="project" value="UniProtKB-UniRule"/>
</dbReference>
<evidence type="ECO:0000256" key="8">
    <source>
        <dbReference type="ARBA" id="ARBA00022676"/>
    </source>
</evidence>
<dbReference type="HAMAP" id="MF_00004">
    <property type="entry name" value="Aden_phosphoribosyltr"/>
    <property type="match status" value="1"/>
</dbReference>
<dbReference type="KEGG" id="orz:FNH13_10195"/>
<dbReference type="RefSeq" id="WP_143783333.1">
    <property type="nucleotide sequence ID" value="NZ_CP041616.1"/>
</dbReference>
<dbReference type="InterPro" id="IPR005764">
    <property type="entry name" value="Ade_phspho_trans"/>
</dbReference>
<keyword evidence="14" id="KW-1185">Reference proteome</keyword>
<dbReference type="SUPFAM" id="SSF53271">
    <property type="entry name" value="PRTase-like"/>
    <property type="match status" value="1"/>
</dbReference>
<gene>
    <name evidence="11" type="primary">apt</name>
    <name evidence="13" type="ORF">FNH13_10195</name>
</gene>
<dbReference type="AlphaFoldDB" id="A0A516GAV3"/>
<dbReference type="InterPro" id="IPR050054">
    <property type="entry name" value="UPRTase/APRTase"/>
</dbReference>
<keyword evidence="7 11" id="KW-0963">Cytoplasm</keyword>
<dbReference type="GO" id="GO:0006166">
    <property type="term" value="P:purine ribonucleoside salvage"/>
    <property type="evidence" value="ECO:0007669"/>
    <property type="project" value="UniProtKB-KW"/>
</dbReference>
<organism evidence="13 14">
    <name type="scientific">Ornithinimicrobium ciconiae</name>
    <dbReference type="NCBI Taxonomy" id="2594265"/>
    <lineage>
        <taxon>Bacteria</taxon>
        <taxon>Bacillati</taxon>
        <taxon>Actinomycetota</taxon>
        <taxon>Actinomycetes</taxon>
        <taxon>Micrococcales</taxon>
        <taxon>Ornithinimicrobiaceae</taxon>
        <taxon>Ornithinimicrobium</taxon>
    </lineage>
</organism>
<proteinExistence type="inferred from homology"/>
<comment type="catalytic activity">
    <reaction evidence="1 11">
        <text>AMP + diphosphate = 5-phospho-alpha-D-ribose 1-diphosphate + adenine</text>
        <dbReference type="Rhea" id="RHEA:16609"/>
        <dbReference type="ChEBI" id="CHEBI:16708"/>
        <dbReference type="ChEBI" id="CHEBI:33019"/>
        <dbReference type="ChEBI" id="CHEBI:58017"/>
        <dbReference type="ChEBI" id="CHEBI:456215"/>
        <dbReference type="EC" id="2.4.2.7"/>
    </reaction>
</comment>
<comment type="subcellular location">
    <subcellularLocation>
        <location evidence="3 11">Cytoplasm</location>
    </subcellularLocation>
</comment>
<dbReference type="EC" id="2.4.2.7" evidence="6 11"/>
<dbReference type="Proteomes" id="UP000315395">
    <property type="component" value="Chromosome"/>
</dbReference>
<evidence type="ECO:0000256" key="2">
    <source>
        <dbReference type="ARBA" id="ARBA00003968"/>
    </source>
</evidence>
<dbReference type="InterPro" id="IPR029057">
    <property type="entry name" value="PRTase-like"/>
</dbReference>
<name>A0A516GAV3_9MICO</name>
<evidence type="ECO:0000256" key="10">
    <source>
        <dbReference type="ARBA" id="ARBA00022726"/>
    </source>
</evidence>
<dbReference type="FunFam" id="3.40.50.2020:FF:000021">
    <property type="entry name" value="Adenine phosphoribosyltransferase"/>
    <property type="match status" value="1"/>
</dbReference>
<evidence type="ECO:0000256" key="1">
    <source>
        <dbReference type="ARBA" id="ARBA00000868"/>
    </source>
</evidence>
<comment type="similarity">
    <text evidence="5 11">Belongs to the purine/pyrimidine phosphoribosyltransferase family.</text>
</comment>
<dbReference type="GO" id="GO:0006168">
    <property type="term" value="P:adenine salvage"/>
    <property type="evidence" value="ECO:0007669"/>
    <property type="project" value="InterPro"/>
</dbReference>
<dbReference type="GO" id="GO:0044209">
    <property type="term" value="P:AMP salvage"/>
    <property type="evidence" value="ECO:0007669"/>
    <property type="project" value="UniProtKB-UniRule"/>
</dbReference>
<accession>A0A516GAV3</accession>
<keyword evidence="9 11" id="KW-0808">Transferase</keyword>
<dbReference type="CDD" id="cd06223">
    <property type="entry name" value="PRTases_typeI"/>
    <property type="match status" value="1"/>
</dbReference>
<dbReference type="NCBIfam" id="NF002636">
    <property type="entry name" value="PRK02304.1-5"/>
    <property type="match status" value="1"/>
</dbReference>
<evidence type="ECO:0000313" key="14">
    <source>
        <dbReference type="Proteomes" id="UP000315395"/>
    </source>
</evidence>
<keyword evidence="8 11" id="KW-0328">Glycosyltransferase</keyword>
<dbReference type="Gene3D" id="3.40.50.2020">
    <property type="match status" value="1"/>
</dbReference>
<evidence type="ECO:0000256" key="5">
    <source>
        <dbReference type="ARBA" id="ARBA00008391"/>
    </source>
</evidence>
<comment type="pathway">
    <text evidence="4 11">Purine metabolism; AMP biosynthesis via salvage pathway; AMP from adenine: step 1/1.</text>
</comment>
<evidence type="ECO:0000256" key="3">
    <source>
        <dbReference type="ARBA" id="ARBA00004496"/>
    </source>
</evidence>
<dbReference type="PANTHER" id="PTHR32315">
    <property type="entry name" value="ADENINE PHOSPHORIBOSYLTRANSFERASE"/>
    <property type="match status" value="1"/>
</dbReference>
<comment type="subunit">
    <text evidence="11">Homodimer.</text>
</comment>
<dbReference type="GO" id="GO:0016208">
    <property type="term" value="F:AMP binding"/>
    <property type="evidence" value="ECO:0007669"/>
    <property type="project" value="TreeGrafter"/>
</dbReference>
<evidence type="ECO:0000256" key="6">
    <source>
        <dbReference type="ARBA" id="ARBA00011893"/>
    </source>
</evidence>
<protein>
    <recommendedName>
        <fullName evidence="6 11">Adenine phosphoribosyltransferase</fullName>
        <shortName evidence="11">APRT</shortName>
        <ecNumber evidence="6 11">2.4.2.7</ecNumber>
    </recommendedName>
</protein>